<reference evidence="8 9" key="1">
    <citation type="submission" date="2019-03" db="EMBL/GenBank/DDBJ databases">
        <title>Systems level insights into methane cycling in arid and semi-arid ecosystems.</title>
        <authorList>
            <person name="Kalyuzhnaya M."/>
        </authorList>
    </citation>
    <scope>NUCLEOTIDE SEQUENCE [LARGE SCALE GENOMIC DNA]</scope>
    <source>
        <strain evidence="8 9">S-1</strain>
    </source>
</reference>
<dbReference type="InterPro" id="IPR013655">
    <property type="entry name" value="PAS_fold_3"/>
</dbReference>
<dbReference type="Gene3D" id="3.30.450.20">
    <property type="entry name" value="PAS domain"/>
    <property type="match status" value="3"/>
</dbReference>
<evidence type="ECO:0000256" key="4">
    <source>
        <dbReference type="ARBA" id="ARBA00022679"/>
    </source>
</evidence>
<gene>
    <name evidence="8" type="ORF">EDE11_12545</name>
</gene>
<proteinExistence type="predicted"/>
<dbReference type="Proteomes" id="UP000295649">
    <property type="component" value="Unassembled WGS sequence"/>
</dbReference>
<keyword evidence="5" id="KW-0418">Kinase</keyword>
<name>A0ABY2CL46_METMH</name>
<keyword evidence="6" id="KW-0472">Membrane</keyword>
<dbReference type="Gene3D" id="2.10.70.100">
    <property type="match status" value="1"/>
</dbReference>
<sequence>MLVVVATSLATIYIPVIGERAAFLLLFFGVMQVSFWLGLYPGALAAILSLASVNLFVLLPTAIAIGDLVLLNAGFCFVSAVMVITTGFHRQLAEALWESRQDLAHAQTLAQIGSWRLNVARNELIWSDENHRIFGISKTTPMTYEAFLAIVHPDDREYVDRMWKAGLRGEPYDIEHRLVVADKVKWVREKAILEFDNKGNLLGGFGITQDVTRRIDLQDQLTKVAASVPGLICSFRLRPDGSACMPYASPVIDSIYGMGIEVVSQDFNPVFARIHPEDIGRIHASIAESARSQQPWRDTYRYNHPLKGEVWHEGHSLPIREADGSILWHGYVHDVTERINAEKALQERIDRYELVLNGAQDAIWDWDVRNRRVNYSSRWKALRGYAEHEIGNSEEEWSDNIRVQPTYV</sequence>
<evidence type="ECO:0000256" key="6">
    <source>
        <dbReference type="SAM" id="Phobius"/>
    </source>
</evidence>
<keyword evidence="4" id="KW-0808">Transferase</keyword>
<dbReference type="EMBL" id="SMCN01000025">
    <property type="protein sequence ID" value="TCV78198.1"/>
    <property type="molecule type" value="Genomic_DNA"/>
</dbReference>
<feature type="transmembrane region" description="Helical" evidence="6">
    <location>
        <begin position="12"/>
        <end position="31"/>
    </location>
</feature>
<evidence type="ECO:0000256" key="2">
    <source>
        <dbReference type="ARBA" id="ARBA00012438"/>
    </source>
</evidence>
<dbReference type="EC" id="2.7.13.3" evidence="2"/>
<dbReference type="SUPFAM" id="SSF55785">
    <property type="entry name" value="PYP-like sensor domain (PAS domain)"/>
    <property type="match status" value="3"/>
</dbReference>
<comment type="caution">
    <text evidence="8">The sequence shown here is derived from an EMBL/GenBank/DDBJ whole genome shotgun (WGS) entry which is preliminary data.</text>
</comment>
<keyword evidence="3" id="KW-0597">Phosphoprotein</keyword>
<dbReference type="Pfam" id="PF08447">
    <property type="entry name" value="PAS_3"/>
    <property type="match status" value="2"/>
</dbReference>
<evidence type="ECO:0000259" key="7">
    <source>
        <dbReference type="Pfam" id="PF08447"/>
    </source>
</evidence>
<feature type="domain" description="PAS fold-3" evidence="7">
    <location>
        <begin position="247"/>
        <end position="329"/>
    </location>
</feature>
<protein>
    <recommendedName>
        <fullName evidence="2">histidine kinase</fullName>
        <ecNumber evidence="2">2.7.13.3</ecNumber>
    </recommendedName>
</protein>
<keyword evidence="6" id="KW-1133">Transmembrane helix</keyword>
<feature type="transmembrane region" description="Helical" evidence="6">
    <location>
        <begin position="43"/>
        <end position="63"/>
    </location>
</feature>
<dbReference type="InterPro" id="IPR035965">
    <property type="entry name" value="PAS-like_dom_sf"/>
</dbReference>
<keyword evidence="6" id="KW-0812">Transmembrane</keyword>
<evidence type="ECO:0000313" key="9">
    <source>
        <dbReference type="Proteomes" id="UP000295649"/>
    </source>
</evidence>
<evidence type="ECO:0000256" key="5">
    <source>
        <dbReference type="ARBA" id="ARBA00022777"/>
    </source>
</evidence>
<dbReference type="CDD" id="cd00130">
    <property type="entry name" value="PAS"/>
    <property type="match status" value="2"/>
</dbReference>
<feature type="transmembrane region" description="Helical" evidence="6">
    <location>
        <begin position="69"/>
        <end position="88"/>
    </location>
</feature>
<feature type="domain" description="PAS fold-3" evidence="7">
    <location>
        <begin position="125"/>
        <end position="201"/>
    </location>
</feature>
<organism evidence="8 9">
    <name type="scientific">Methylomonas methanica</name>
    <dbReference type="NCBI Taxonomy" id="421"/>
    <lineage>
        <taxon>Bacteria</taxon>
        <taxon>Pseudomonadati</taxon>
        <taxon>Pseudomonadota</taxon>
        <taxon>Gammaproteobacteria</taxon>
        <taxon>Methylococcales</taxon>
        <taxon>Methylococcaceae</taxon>
        <taxon>Methylomonas</taxon>
    </lineage>
</organism>
<dbReference type="PANTHER" id="PTHR43304">
    <property type="entry name" value="PHYTOCHROME-LIKE PROTEIN CPH1"/>
    <property type="match status" value="1"/>
</dbReference>
<evidence type="ECO:0000313" key="8">
    <source>
        <dbReference type="EMBL" id="TCV78198.1"/>
    </source>
</evidence>
<evidence type="ECO:0000256" key="3">
    <source>
        <dbReference type="ARBA" id="ARBA00022553"/>
    </source>
</evidence>
<dbReference type="PANTHER" id="PTHR43304:SF1">
    <property type="entry name" value="PAC DOMAIN-CONTAINING PROTEIN"/>
    <property type="match status" value="1"/>
</dbReference>
<dbReference type="InterPro" id="IPR000014">
    <property type="entry name" value="PAS"/>
</dbReference>
<accession>A0ABY2CL46</accession>
<keyword evidence="9" id="KW-1185">Reference proteome</keyword>
<dbReference type="InterPro" id="IPR052162">
    <property type="entry name" value="Sensor_kinase/Photoreceptor"/>
</dbReference>
<evidence type="ECO:0000256" key="1">
    <source>
        <dbReference type="ARBA" id="ARBA00000085"/>
    </source>
</evidence>
<comment type="catalytic activity">
    <reaction evidence="1">
        <text>ATP + protein L-histidine = ADP + protein N-phospho-L-histidine.</text>
        <dbReference type="EC" id="2.7.13.3"/>
    </reaction>
</comment>